<dbReference type="RefSeq" id="WP_200354427.1">
    <property type="nucleotide sequence ID" value="NZ_JAENIL010000007.1"/>
</dbReference>
<proteinExistence type="predicted"/>
<evidence type="ECO:0000313" key="1">
    <source>
        <dbReference type="EMBL" id="MBK1876211.1"/>
    </source>
</evidence>
<dbReference type="Proteomes" id="UP000617628">
    <property type="component" value="Unassembled WGS sequence"/>
</dbReference>
<evidence type="ECO:0000313" key="2">
    <source>
        <dbReference type="Proteomes" id="UP000617628"/>
    </source>
</evidence>
<organism evidence="1 2">
    <name type="scientific">Pelagicoccus mobilis</name>
    <dbReference type="NCBI Taxonomy" id="415221"/>
    <lineage>
        <taxon>Bacteria</taxon>
        <taxon>Pseudomonadati</taxon>
        <taxon>Verrucomicrobiota</taxon>
        <taxon>Opitutia</taxon>
        <taxon>Puniceicoccales</taxon>
        <taxon>Pelagicoccaceae</taxon>
        <taxon>Pelagicoccus</taxon>
    </lineage>
</organism>
<sequence length="104" mass="12126">MDTAFELWLEFEHWTSQEGDDPKCDFFNMKIDLQNGKSYALNVWTYGYFEKAISETRDDGENAEGNYLEAPDLFISQMDRKTCETVVAHIIVNDGLKSEWEVDE</sequence>
<dbReference type="AlphaFoldDB" id="A0A934RWS7"/>
<gene>
    <name evidence="1" type="ORF">JIN87_04985</name>
</gene>
<keyword evidence="2" id="KW-1185">Reference proteome</keyword>
<comment type="caution">
    <text evidence="1">The sequence shown here is derived from an EMBL/GenBank/DDBJ whole genome shotgun (WGS) entry which is preliminary data.</text>
</comment>
<accession>A0A934RWS7</accession>
<reference evidence="1" key="1">
    <citation type="submission" date="2021-01" db="EMBL/GenBank/DDBJ databases">
        <title>Modified the classification status of verrucomicrobia.</title>
        <authorList>
            <person name="Feng X."/>
        </authorList>
    </citation>
    <scope>NUCLEOTIDE SEQUENCE</scope>
    <source>
        <strain evidence="1">KCTC 13126</strain>
    </source>
</reference>
<name>A0A934RWS7_9BACT</name>
<protein>
    <submittedName>
        <fullName evidence="1">Uncharacterized protein</fullName>
    </submittedName>
</protein>
<dbReference type="EMBL" id="JAENIL010000007">
    <property type="protein sequence ID" value="MBK1876211.1"/>
    <property type="molecule type" value="Genomic_DNA"/>
</dbReference>